<evidence type="ECO:0000256" key="1">
    <source>
        <dbReference type="SAM" id="MobiDB-lite"/>
    </source>
</evidence>
<name>A0A067PK38_9AGAM</name>
<dbReference type="InParanoid" id="A0A067PK38"/>
<sequence length="266" mass="30114">MSRYTPSDGQSSTDSLSKFPSARKFKISPGKYTPRTFTKLLESPEARSDGVDGLSMLSVAWGKSNKVPSHEYLVITLRNCPSSLRVERDTDSWSTLWSPKSRSNCKDTITIADRSLDLVGRNDTILASFAFKHPCVSLSGLSILLELISQQSDKYNVWTFNCWWYVGCLWRNLVGRAKGLGGVCFRMNEEVDEVQRFGNEGGLEVWDAIRFGRVMQFVHLATLERTWCQDSKAPKSQLKKVSDDIDQMFLQSCGRWRRGRFSGGIN</sequence>
<feature type="compositionally biased region" description="Polar residues" evidence="1">
    <location>
        <begin position="1"/>
        <end position="18"/>
    </location>
</feature>
<gene>
    <name evidence="2" type="ORF">JAAARDRAFT_342910</name>
</gene>
<reference evidence="3" key="1">
    <citation type="journal article" date="2014" name="Proc. Natl. Acad. Sci. U.S.A.">
        <title>Extensive sampling of basidiomycete genomes demonstrates inadequacy of the white-rot/brown-rot paradigm for wood decay fungi.</title>
        <authorList>
            <person name="Riley R."/>
            <person name="Salamov A.A."/>
            <person name="Brown D.W."/>
            <person name="Nagy L.G."/>
            <person name="Floudas D."/>
            <person name="Held B.W."/>
            <person name="Levasseur A."/>
            <person name="Lombard V."/>
            <person name="Morin E."/>
            <person name="Otillar R."/>
            <person name="Lindquist E.A."/>
            <person name="Sun H."/>
            <person name="LaButti K.M."/>
            <person name="Schmutz J."/>
            <person name="Jabbour D."/>
            <person name="Luo H."/>
            <person name="Baker S.E."/>
            <person name="Pisabarro A.G."/>
            <person name="Walton J.D."/>
            <person name="Blanchette R.A."/>
            <person name="Henrissat B."/>
            <person name="Martin F."/>
            <person name="Cullen D."/>
            <person name="Hibbett D.S."/>
            <person name="Grigoriev I.V."/>
        </authorList>
    </citation>
    <scope>NUCLEOTIDE SEQUENCE [LARGE SCALE GENOMIC DNA]</scope>
    <source>
        <strain evidence="3">MUCL 33604</strain>
    </source>
</reference>
<dbReference type="EMBL" id="KL197726">
    <property type="protein sequence ID" value="KDQ55169.1"/>
    <property type="molecule type" value="Genomic_DNA"/>
</dbReference>
<evidence type="ECO:0000313" key="2">
    <source>
        <dbReference type="EMBL" id="KDQ55169.1"/>
    </source>
</evidence>
<organism evidence="2 3">
    <name type="scientific">Jaapia argillacea MUCL 33604</name>
    <dbReference type="NCBI Taxonomy" id="933084"/>
    <lineage>
        <taxon>Eukaryota</taxon>
        <taxon>Fungi</taxon>
        <taxon>Dikarya</taxon>
        <taxon>Basidiomycota</taxon>
        <taxon>Agaricomycotina</taxon>
        <taxon>Agaricomycetes</taxon>
        <taxon>Agaricomycetidae</taxon>
        <taxon>Jaapiales</taxon>
        <taxon>Jaapiaceae</taxon>
        <taxon>Jaapia</taxon>
    </lineage>
</organism>
<accession>A0A067PK38</accession>
<keyword evidence="3" id="KW-1185">Reference proteome</keyword>
<dbReference type="AlphaFoldDB" id="A0A067PK38"/>
<feature type="region of interest" description="Disordered" evidence="1">
    <location>
        <begin position="1"/>
        <end position="20"/>
    </location>
</feature>
<dbReference type="HOGENOM" id="CLU_041448_0_0_1"/>
<evidence type="ECO:0000313" key="3">
    <source>
        <dbReference type="Proteomes" id="UP000027265"/>
    </source>
</evidence>
<protein>
    <submittedName>
        <fullName evidence="2">Uncharacterized protein</fullName>
    </submittedName>
</protein>
<dbReference type="Proteomes" id="UP000027265">
    <property type="component" value="Unassembled WGS sequence"/>
</dbReference>
<proteinExistence type="predicted"/>